<proteinExistence type="inferred from homology"/>
<dbReference type="InterPro" id="IPR033290">
    <property type="entry name" value="CCDC39"/>
</dbReference>
<dbReference type="Proteomes" id="UP000318571">
    <property type="component" value="Chromosome 5"/>
</dbReference>
<evidence type="ECO:0000256" key="6">
    <source>
        <dbReference type="SAM" id="MobiDB-lite"/>
    </source>
</evidence>
<evidence type="ECO:0000256" key="2">
    <source>
        <dbReference type="ARBA" id="ARBA00016725"/>
    </source>
</evidence>
<feature type="region of interest" description="Disordered" evidence="6">
    <location>
        <begin position="598"/>
        <end position="618"/>
    </location>
</feature>
<evidence type="ECO:0000256" key="3">
    <source>
        <dbReference type="ARBA" id="ARBA00023054"/>
    </source>
</evidence>
<feature type="compositionally biased region" description="Low complexity" evidence="6">
    <location>
        <begin position="907"/>
        <end position="921"/>
    </location>
</feature>
<reference evidence="7 8" key="1">
    <citation type="journal article" date="2018" name="Nat. Ecol. Evol.">
        <title>Genomic signatures of mitonuclear coevolution across populations of Tigriopus californicus.</title>
        <authorList>
            <person name="Barreto F.S."/>
            <person name="Watson E.T."/>
            <person name="Lima T.G."/>
            <person name="Willett C.S."/>
            <person name="Edmands S."/>
            <person name="Li W."/>
            <person name="Burton R.S."/>
        </authorList>
    </citation>
    <scope>NUCLEOTIDE SEQUENCE [LARGE SCALE GENOMIC DNA]</scope>
    <source>
        <strain evidence="7 8">San Diego</strain>
    </source>
</reference>
<feature type="coiled-coil region" evidence="5">
    <location>
        <begin position="130"/>
        <end position="192"/>
    </location>
</feature>
<comment type="function">
    <text evidence="4">Required for assembly of dynein regulatory complex (DRC) and inner dynein arm (IDA) complexes, which are responsible for ciliary beat regulation, thereby playing a central role in motility in cilia and flagella. Probably acts together with CCDC40 to form a molecular ruler that determines the 96 nanometer (nm) repeat length and arrangements of components in cilia and flagella. Not required for outer dynein arm complexes assembly.</text>
</comment>
<feature type="coiled-coil region" evidence="5">
    <location>
        <begin position="675"/>
        <end position="818"/>
    </location>
</feature>
<feature type="coiled-coil region" evidence="5">
    <location>
        <begin position="389"/>
        <end position="416"/>
    </location>
</feature>
<dbReference type="PANTHER" id="PTHR18962:SF0">
    <property type="entry name" value="COILED-COIL DOMAIN-CONTAINING PROTEIN 39"/>
    <property type="match status" value="1"/>
</dbReference>
<dbReference type="AlphaFoldDB" id="A0A553PF30"/>
<evidence type="ECO:0000313" key="8">
    <source>
        <dbReference type="Proteomes" id="UP000318571"/>
    </source>
</evidence>
<dbReference type="GO" id="GO:0005576">
    <property type="term" value="C:extracellular region"/>
    <property type="evidence" value="ECO:0007669"/>
    <property type="project" value="GOC"/>
</dbReference>
<feature type="compositionally biased region" description="Polar residues" evidence="6">
    <location>
        <begin position="891"/>
        <end position="906"/>
    </location>
</feature>
<feature type="coiled-coil region" evidence="5">
    <location>
        <begin position="452"/>
        <end position="533"/>
    </location>
</feature>
<gene>
    <name evidence="7" type="ORF">TCAL_07316</name>
</gene>
<feature type="coiled-coil region" evidence="5">
    <location>
        <begin position="270"/>
        <end position="360"/>
    </location>
</feature>
<organism evidence="7 8">
    <name type="scientific">Tigriopus californicus</name>
    <name type="common">Marine copepod</name>
    <dbReference type="NCBI Taxonomy" id="6832"/>
    <lineage>
        <taxon>Eukaryota</taxon>
        <taxon>Metazoa</taxon>
        <taxon>Ecdysozoa</taxon>
        <taxon>Arthropoda</taxon>
        <taxon>Crustacea</taxon>
        <taxon>Multicrustacea</taxon>
        <taxon>Hexanauplia</taxon>
        <taxon>Copepoda</taxon>
        <taxon>Harpacticoida</taxon>
        <taxon>Harpacticidae</taxon>
        <taxon>Tigriopus</taxon>
    </lineage>
</organism>
<keyword evidence="3 5" id="KW-0175">Coiled coil</keyword>
<dbReference type="PANTHER" id="PTHR18962">
    <property type="entry name" value="COILED-COIL DOMAIN-CONTAINING PROTEIN 39"/>
    <property type="match status" value="1"/>
</dbReference>
<dbReference type="GO" id="GO:0060287">
    <property type="term" value="P:epithelial cilium movement involved in determination of left/right asymmetry"/>
    <property type="evidence" value="ECO:0007669"/>
    <property type="project" value="TreeGrafter"/>
</dbReference>
<evidence type="ECO:0000256" key="1">
    <source>
        <dbReference type="ARBA" id="ARBA00005805"/>
    </source>
</evidence>
<sequence length="952" mass="110727">MEQDAVEDLVKTMGLGEIPIINHVNKALHHQLIQNQLDIAQLEAQLDQESDDVEQLFNHVEAVESECVTKKYFIQARKDELEGERDILKISVNYKERNAKENVQCSEALEDTLLDVETLDKKWESAQVTLDLMNQEHSQDQERIQKWNKDTENIEKDIYEVLKFHFQDENHIKESNLKVSKLQMQLNEQKSTLDESSTVNKMTNSALLKAAQEFRKIHSERQEVMCKWSEAIELAKSRDSQIQGLFEEINKVKDKGRRRSLDLKQQLMFLTNEKKNIAELDLRIKDLERQINRHDENMKAKEKALDDLENEITLEDRVTMKAGAEIASRRKRIKELKHQRNTLKKRKEALEIELGDVKQRQLKVTNSMLSAEDKAKEMDKILTDEEKRRDIAQWDLDLLRQKKVRAEQELKEATKEEMAIGLRHKALKMERVNLTTKTKSVKGQLTKKEDLASAAAFKVATLERELDQLQGKMSIEVRSELKKELEVFKEELEARKGDKRNMDHLLHKIEADVRKISREIENLTQDVSGLVSRIEDVSLQSENSKKRHSHWHEKLESLILEEKLLLVSERKAKEDLNNLNQMLLDLNKEMIAKDDEYRRRKSDLEGQKESLQAQHKHMKEDMRLVKQEIRKTQEQSDLIKIRYDHLVKSLGDSKTFDDKKAPSHAFHLVQLAQEKAELKDQANVLDVHLQKEERELLDLQKTMALLRNSNDKYRASNFRRDNQDSDDVRDLQQKIKGLNGTMEKSKNELEALDAEIKLKEFQIIKLDSELEMAQSISDERSADLKALKIDIKDQELKLERAKRQQDKLSNALKAEVTNAHQYEHDMDLRTEKEKQRGTLIKLRELSIGDPNFSVNCQSQIEKLGLPLPTLSRLEMQSSSGFQRRSFSASRENLSSTRSSATKTSFYRRSAAAKRTTSMTRSSSTNSLLVMELNHVAPAMDVQPIRTQLPVIN</sequence>
<dbReference type="OrthoDB" id="10259720at2759"/>
<keyword evidence="8" id="KW-1185">Reference proteome</keyword>
<dbReference type="GO" id="GO:0005930">
    <property type="term" value="C:axoneme"/>
    <property type="evidence" value="ECO:0007669"/>
    <property type="project" value="InterPro"/>
</dbReference>
<dbReference type="EMBL" id="VCGU01000004">
    <property type="protein sequence ID" value="TRY76295.1"/>
    <property type="molecule type" value="Genomic_DNA"/>
</dbReference>
<comment type="caution">
    <text evidence="7">The sequence shown here is derived from an EMBL/GenBank/DDBJ whole genome shotgun (WGS) entry which is preliminary data.</text>
</comment>
<feature type="compositionally biased region" description="Low complexity" evidence="6">
    <location>
        <begin position="880"/>
        <end position="890"/>
    </location>
</feature>
<feature type="region of interest" description="Disordered" evidence="6">
    <location>
        <begin position="880"/>
        <end position="921"/>
    </location>
</feature>
<dbReference type="Pfam" id="PF24161">
    <property type="entry name" value="CCDC39"/>
    <property type="match status" value="1"/>
</dbReference>
<feature type="compositionally biased region" description="Basic and acidic residues" evidence="6">
    <location>
        <begin position="598"/>
        <end position="608"/>
    </location>
</feature>
<dbReference type="OMA" id="VDADIPM"/>
<dbReference type="GO" id="GO:0036159">
    <property type="term" value="P:inner dynein arm assembly"/>
    <property type="evidence" value="ECO:0007669"/>
    <property type="project" value="InterPro"/>
</dbReference>
<dbReference type="STRING" id="6832.A0A553PF30"/>
<evidence type="ECO:0000256" key="4">
    <source>
        <dbReference type="ARBA" id="ARBA00045182"/>
    </source>
</evidence>
<accession>A0A553PF30</accession>
<comment type="similarity">
    <text evidence="1">Belongs to the CCDC39 family.</text>
</comment>
<feature type="coiled-coil region" evidence="5">
    <location>
        <begin position="32"/>
        <end position="66"/>
    </location>
</feature>
<evidence type="ECO:0000313" key="7">
    <source>
        <dbReference type="EMBL" id="TRY76295.1"/>
    </source>
</evidence>
<protein>
    <recommendedName>
        <fullName evidence="2">Coiled-coil domain-containing protein 39</fullName>
    </recommendedName>
</protein>
<name>A0A553PF30_TIGCA</name>
<evidence type="ECO:0000256" key="5">
    <source>
        <dbReference type="SAM" id="Coils"/>
    </source>
</evidence>
<dbReference type="GO" id="GO:0060285">
    <property type="term" value="P:cilium-dependent cell motility"/>
    <property type="evidence" value="ECO:0007669"/>
    <property type="project" value="TreeGrafter"/>
</dbReference>